<evidence type="ECO:0000313" key="2">
    <source>
        <dbReference type="EMBL" id="AJK47348.1"/>
    </source>
</evidence>
<protein>
    <recommendedName>
        <fullName evidence="1">Glyoxalase-like domain-containing protein</fullName>
    </recommendedName>
</protein>
<dbReference type="HOGENOM" id="CLU_083550_0_0_4"/>
<evidence type="ECO:0000259" key="1">
    <source>
        <dbReference type="Pfam" id="PF13468"/>
    </source>
</evidence>
<dbReference type="KEGG" id="bpla:bpln_1g27960"/>
<dbReference type="InterPro" id="IPR029068">
    <property type="entry name" value="Glyas_Bleomycin-R_OHBP_Dase"/>
</dbReference>
<keyword evidence="3" id="KW-1185">Reference proteome</keyword>
<name>A0A0B6RVG1_BURPL</name>
<dbReference type="InterPro" id="IPR025870">
    <property type="entry name" value="Glyoxalase-like_dom"/>
</dbReference>
<organism evidence="2 3">
    <name type="scientific">Burkholderia plantarii</name>
    <dbReference type="NCBI Taxonomy" id="41899"/>
    <lineage>
        <taxon>Bacteria</taxon>
        <taxon>Pseudomonadati</taxon>
        <taxon>Pseudomonadota</taxon>
        <taxon>Betaproteobacteria</taxon>
        <taxon>Burkholderiales</taxon>
        <taxon>Burkholderiaceae</taxon>
        <taxon>Burkholderia</taxon>
    </lineage>
</organism>
<dbReference type="EMBL" id="CP002580">
    <property type="protein sequence ID" value="AJK47348.1"/>
    <property type="molecule type" value="Genomic_DNA"/>
</dbReference>
<accession>A0A0B6RVG1</accession>
<proteinExistence type="predicted"/>
<dbReference type="KEGG" id="bgp:BGL_1c28700"/>
<dbReference type="RefSeq" id="WP_042625686.1">
    <property type="nucleotide sequence ID" value="NZ_BSTO01000004.1"/>
</dbReference>
<reference evidence="3" key="1">
    <citation type="submission" date="2011-03" db="EMBL/GenBank/DDBJ databases">
        <authorList>
            <person name="Voget S."/>
            <person name="Streit W.R."/>
            <person name="Jaeger K.E."/>
            <person name="Daniel R."/>
        </authorList>
    </citation>
    <scope>NUCLEOTIDE SEQUENCE [LARGE SCALE GENOMIC DNA]</scope>
    <source>
        <strain evidence="3">PG1</strain>
    </source>
</reference>
<dbReference type="Gene3D" id="3.10.180.10">
    <property type="entry name" value="2,3-Dihydroxybiphenyl 1,2-Dioxygenase, domain 1"/>
    <property type="match status" value="1"/>
</dbReference>
<feature type="domain" description="Glyoxalase-like" evidence="1">
    <location>
        <begin position="8"/>
        <end position="198"/>
    </location>
</feature>
<dbReference type="OrthoDB" id="5801364at2"/>
<reference evidence="2 3" key="2">
    <citation type="journal article" date="2016" name="Appl. Microbiol. Biotechnol.">
        <title>Mutations improving production and secretion of extracellular lipase by Burkholderia glumae PG1.</title>
        <authorList>
            <person name="Knapp A."/>
            <person name="Voget S."/>
            <person name="Gao R."/>
            <person name="Zaburannyi N."/>
            <person name="Krysciak D."/>
            <person name="Breuer M."/>
            <person name="Hauer B."/>
            <person name="Streit W.R."/>
            <person name="Muller R."/>
            <person name="Daniel R."/>
            <person name="Jaeger K.E."/>
        </authorList>
    </citation>
    <scope>NUCLEOTIDE SEQUENCE [LARGE SCALE GENOMIC DNA]</scope>
    <source>
        <strain evidence="2 3">PG1</strain>
    </source>
</reference>
<dbReference type="AlphaFoldDB" id="A0A0B6RVG1"/>
<dbReference type="Proteomes" id="UP000031838">
    <property type="component" value="Chromosome 1"/>
</dbReference>
<dbReference type="Pfam" id="PF13468">
    <property type="entry name" value="Glyoxalase_3"/>
    <property type="match status" value="1"/>
</dbReference>
<sequence>MTAPALKLDHLVVAARTLDEGTAHVVDTLGIEPAGGGAHPLMRTHNRLFGLWGGAYLEVIAIDPDASAPAGTTPRPRLFALDAPAMRARLDRGPALIHWVARVEPPRQLARWQRQYPALIAPVARMRRGDWHWSLTVPADGSLPGAAGVAGHGVVPSLIQWDTARHPSDALPHGDVALRSLAATHPRADALAAPLERLGVGHLISLASAAAGEGEDGDDDAGAALVATFDTPRGPRTLR</sequence>
<evidence type="ECO:0000313" key="3">
    <source>
        <dbReference type="Proteomes" id="UP000031838"/>
    </source>
</evidence>
<gene>
    <name evidence="2" type="ORF">BGL_1c28700</name>
</gene>